<dbReference type="PANTHER" id="PTHR10641">
    <property type="entry name" value="MYB FAMILY TRANSCRIPTION FACTOR"/>
    <property type="match status" value="1"/>
</dbReference>
<keyword evidence="2" id="KW-0238">DNA-binding</keyword>
<protein>
    <submittedName>
        <fullName evidence="8">Transcription factor MYB34</fullName>
    </submittedName>
</protein>
<gene>
    <name evidence="8" type="primary">LOC107950841</name>
</gene>
<name>A0A1U8NQK9_GOSHI</name>
<feature type="compositionally biased region" description="Polar residues" evidence="4">
    <location>
        <begin position="149"/>
        <end position="159"/>
    </location>
</feature>
<dbReference type="PROSITE" id="PS50090">
    <property type="entry name" value="MYB_LIKE"/>
    <property type="match status" value="2"/>
</dbReference>
<reference evidence="8" key="2">
    <citation type="submission" date="2025-08" db="UniProtKB">
        <authorList>
            <consortium name="RefSeq"/>
        </authorList>
    </citation>
    <scope>IDENTIFICATION</scope>
</reference>
<feature type="domain" description="Myb-like" evidence="5">
    <location>
        <begin position="62"/>
        <end position="112"/>
    </location>
</feature>
<evidence type="ECO:0000256" key="3">
    <source>
        <dbReference type="ARBA" id="ARBA00023242"/>
    </source>
</evidence>
<evidence type="ECO:0000313" key="7">
    <source>
        <dbReference type="Proteomes" id="UP000818029"/>
    </source>
</evidence>
<accession>A0A1U8NQK9</accession>
<keyword evidence="7" id="KW-1185">Reference proteome</keyword>
<dbReference type="RefSeq" id="XP_016741272.2">
    <property type="nucleotide sequence ID" value="XM_016885783.2"/>
</dbReference>
<feature type="domain" description="HTH myb-type" evidence="6">
    <location>
        <begin position="62"/>
        <end position="116"/>
    </location>
</feature>
<keyword evidence="3" id="KW-0539">Nucleus</keyword>
<dbReference type="PaxDb" id="3635-A0A1U8NQK9"/>
<feature type="region of interest" description="Disordered" evidence="4">
    <location>
        <begin position="207"/>
        <end position="227"/>
    </location>
</feature>
<evidence type="ECO:0000259" key="6">
    <source>
        <dbReference type="PROSITE" id="PS51294"/>
    </source>
</evidence>
<dbReference type="GO" id="GO:0003677">
    <property type="term" value="F:DNA binding"/>
    <property type="evidence" value="ECO:0007669"/>
    <property type="project" value="UniProtKB-KW"/>
</dbReference>
<dbReference type="PANTHER" id="PTHR10641:SF1352">
    <property type="entry name" value="TRANSCRIPTION FACTOR MYB34-LIKE"/>
    <property type="match status" value="1"/>
</dbReference>
<evidence type="ECO:0000256" key="2">
    <source>
        <dbReference type="ARBA" id="ARBA00023125"/>
    </source>
</evidence>
<dbReference type="KEGG" id="ghi:107950841"/>
<evidence type="ECO:0000256" key="4">
    <source>
        <dbReference type="SAM" id="MobiDB-lite"/>
    </source>
</evidence>
<dbReference type="InterPro" id="IPR001005">
    <property type="entry name" value="SANT/Myb"/>
</dbReference>
<sequence>MGRTPFCSSDGLKKGAWTAEEDQKLISYIQKHGEGGWRFLPQKAGLQRCGKSCRLRWANYLRPGIKRGDFTPEEDKTIIKLQAELGNRWAAIARHLPNRTDNEIKNYWNAHLKKRLASMGADQVTVSGGASSSGNSDSNAVTDTECAKPQQSEPTKQRSASALLLNKLATRVTQCVGRLRASQTLQQPTMPFNGGAESSDIFCHPLPSSTPESTSWADNNNSSNSLTIPECGTTNAIDERDSSSSAGVLNDIVASEFASPTCVDELSDWVNTNYSIEPEQVQIDYSDSMTVGYGGLWDDDVIVVDDDDYTVGSLGFL</sequence>
<dbReference type="InterPro" id="IPR009057">
    <property type="entry name" value="Homeodomain-like_sf"/>
</dbReference>
<comment type="subcellular location">
    <subcellularLocation>
        <location evidence="1">Nucleus</location>
    </subcellularLocation>
</comment>
<dbReference type="SUPFAM" id="SSF46689">
    <property type="entry name" value="Homeodomain-like"/>
    <property type="match status" value="1"/>
</dbReference>
<dbReference type="SMART" id="SM00717">
    <property type="entry name" value="SANT"/>
    <property type="match status" value="2"/>
</dbReference>
<dbReference type="CDD" id="cd00167">
    <property type="entry name" value="SANT"/>
    <property type="match status" value="2"/>
</dbReference>
<feature type="region of interest" description="Disordered" evidence="4">
    <location>
        <begin position="123"/>
        <end position="159"/>
    </location>
</feature>
<feature type="compositionally biased region" description="Low complexity" evidence="4">
    <location>
        <begin position="127"/>
        <end position="140"/>
    </location>
</feature>
<dbReference type="Pfam" id="PF00249">
    <property type="entry name" value="Myb_DNA-binding"/>
    <property type="match status" value="2"/>
</dbReference>
<feature type="domain" description="HTH myb-type" evidence="6">
    <location>
        <begin position="9"/>
        <end position="61"/>
    </location>
</feature>
<dbReference type="InterPro" id="IPR015495">
    <property type="entry name" value="Myb_TF_plants"/>
</dbReference>
<dbReference type="GO" id="GO:0005634">
    <property type="term" value="C:nucleus"/>
    <property type="evidence" value="ECO:0007669"/>
    <property type="project" value="UniProtKB-SubCell"/>
</dbReference>
<organism evidence="7 8">
    <name type="scientific">Gossypium hirsutum</name>
    <name type="common">Upland cotton</name>
    <name type="synonym">Gossypium mexicanum</name>
    <dbReference type="NCBI Taxonomy" id="3635"/>
    <lineage>
        <taxon>Eukaryota</taxon>
        <taxon>Viridiplantae</taxon>
        <taxon>Streptophyta</taxon>
        <taxon>Embryophyta</taxon>
        <taxon>Tracheophyta</taxon>
        <taxon>Spermatophyta</taxon>
        <taxon>Magnoliopsida</taxon>
        <taxon>eudicotyledons</taxon>
        <taxon>Gunneridae</taxon>
        <taxon>Pentapetalae</taxon>
        <taxon>rosids</taxon>
        <taxon>malvids</taxon>
        <taxon>Malvales</taxon>
        <taxon>Malvaceae</taxon>
        <taxon>Malvoideae</taxon>
        <taxon>Gossypium</taxon>
    </lineage>
</organism>
<proteinExistence type="predicted"/>
<evidence type="ECO:0000313" key="8">
    <source>
        <dbReference type="RefSeq" id="XP_016741272.2"/>
    </source>
</evidence>
<dbReference type="GeneID" id="107950841"/>
<evidence type="ECO:0000259" key="5">
    <source>
        <dbReference type="PROSITE" id="PS50090"/>
    </source>
</evidence>
<dbReference type="Proteomes" id="UP000818029">
    <property type="component" value="Chromosome D03"/>
</dbReference>
<dbReference type="AlphaFoldDB" id="A0A1U8NQK9"/>
<dbReference type="Gene3D" id="1.10.10.60">
    <property type="entry name" value="Homeodomain-like"/>
    <property type="match status" value="2"/>
</dbReference>
<dbReference type="InterPro" id="IPR017930">
    <property type="entry name" value="Myb_dom"/>
</dbReference>
<evidence type="ECO:0000256" key="1">
    <source>
        <dbReference type="ARBA" id="ARBA00004123"/>
    </source>
</evidence>
<feature type="domain" description="Myb-like" evidence="5">
    <location>
        <begin position="9"/>
        <end position="61"/>
    </location>
</feature>
<reference evidence="7" key="1">
    <citation type="journal article" date="2020" name="Nat. Genet.">
        <title>Genomic diversifications of five Gossypium allopolyploid species and their impact on cotton improvement.</title>
        <authorList>
            <person name="Chen Z.J."/>
            <person name="Sreedasyam A."/>
            <person name="Ando A."/>
            <person name="Song Q."/>
            <person name="De Santiago L.M."/>
            <person name="Hulse-Kemp A.M."/>
            <person name="Ding M."/>
            <person name="Ye W."/>
            <person name="Kirkbride R.C."/>
            <person name="Jenkins J."/>
            <person name="Plott C."/>
            <person name="Lovell J."/>
            <person name="Lin Y.M."/>
            <person name="Vaughn R."/>
            <person name="Liu B."/>
            <person name="Simpson S."/>
            <person name="Scheffler B.E."/>
            <person name="Wen L."/>
            <person name="Saski C.A."/>
            <person name="Grover C.E."/>
            <person name="Hu G."/>
            <person name="Conover J.L."/>
            <person name="Carlson J.W."/>
            <person name="Shu S."/>
            <person name="Boston L.B."/>
            <person name="Williams M."/>
            <person name="Peterson D.G."/>
            <person name="McGee K."/>
            <person name="Jones D.C."/>
            <person name="Wendel J.F."/>
            <person name="Stelly D.M."/>
            <person name="Grimwood J."/>
            <person name="Schmutz J."/>
        </authorList>
    </citation>
    <scope>NUCLEOTIDE SEQUENCE [LARGE SCALE GENOMIC DNA]</scope>
    <source>
        <strain evidence="7">cv. TM-1</strain>
    </source>
</reference>
<dbReference type="PROSITE" id="PS51294">
    <property type="entry name" value="HTH_MYB"/>
    <property type="match status" value="2"/>
</dbReference>